<gene>
    <name evidence="2" type="ORF">NezhNPV_ORF88</name>
</gene>
<name>A0AAN0LI84_9BACU</name>
<proteinExistence type="predicted"/>
<sequence>MNNLIGGNASDVAMEIEIPAQLESAQSSSSYMNDELPTPSKRRMYPGKRKFDEIESLQLDGSNSSNTDTVMIDTSPFLNLIHYSTNTDDIDTLIKIYSEFKKLNDDKMLSVSDILYDTLKQPVINIIFEDLASQYKSLTKSDKLMQIYTAFVDYANHLIHYYDYITLWYSWYQKHSTDSEERASFYINLRLCKFMTEITKRIASDDIVTDREQLAEQIAEDSMSITSHFINNVNGLRENKYIVNKSQTGIAHDNNTTVVNREKTGDIQSLLSQHQEAYDLLTKLYDGKKNIVSDSVVISTTYYFNKCSIFNS</sequence>
<organism evidence="2">
    <name type="scientific">Nesodiprion zhejiangensis nucleopolyhedrovirus</name>
    <dbReference type="NCBI Taxonomy" id="3135970"/>
    <lineage>
        <taxon>Viruses</taxon>
        <taxon>Viruses incertae sedis</taxon>
        <taxon>Naldaviricetes</taxon>
        <taxon>Lefavirales</taxon>
        <taxon>Baculoviridae</taxon>
    </lineage>
</organism>
<protein>
    <submittedName>
        <fullName evidence="2">Uncharacterized protein</fullName>
    </submittedName>
</protein>
<dbReference type="EMBL" id="OR723730">
    <property type="protein sequence ID" value="WYD57133.1"/>
    <property type="molecule type" value="Genomic_DNA"/>
</dbReference>
<accession>A0AAN0LI84</accession>
<evidence type="ECO:0000256" key="1">
    <source>
        <dbReference type="SAM" id="MobiDB-lite"/>
    </source>
</evidence>
<feature type="region of interest" description="Disordered" evidence="1">
    <location>
        <begin position="24"/>
        <end position="45"/>
    </location>
</feature>
<evidence type="ECO:0000313" key="2">
    <source>
        <dbReference type="EMBL" id="WYD57133.1"/>
    </source>
</evidence>
<reference evidence="2" key="1">
    <citation type="submission" date="2023-10" db="EMBL/GenBank/DDBJ databases">
        <authorList>
            <person name="Wang Q."/>
        </authorList>
    </citation>
    <scope>NUCLEOTIDE SEQUENCE</scope>
    <source>
        <strain evidence="2">BJZYA2014</strain>
    </source>
</reference>